<evidence type="ECO:0000259" key="7">
    <source>
        <dbReference type="PROSITE" id="PS50850"/>
    </source>
</evidence>
<evidence type="ECO:0000256" key="3">
    <source>
        <dbReference type="ARBA" id="ARBA00022692"/>
    </source>
</evidence>
<dbReference type="InterPro" id="IPR036259">
    <property type="entry name" value="MFS_trans_sf"/>
</dbReference>
<keyword evidence="3 6" id="KW-0812">Transmembrane</keyword>
<comment type="caution">
    <text evidence="8">The sequence shown here is derived from an EMBL/GenBank/DDBJ whole genome shotgun (WGS) entry which is preliminary data.</text>
</comment>
<gene>
    <name evidence="8" type="ORF">DI598_14660</name>
</gene>
<dbReference type="Gene3D" id="1.20.1250.20">
    <property type="entry name" value="MFS general substrate transporter like domains"/>
    <property type="match status" value="1"/>
</dbReference>
<sequence length="148" mass="16312">MKPNKLFAFALVTSLFFFWGFIHNLDPILIPHLRNVFSLSHFQASLVDSAVYVAYFVMAIPAGMIMKKYGYKYGILIGLIFFAIGCFLFVPAANTISYVFFLGALFIVACGLTILETAANPYVTVLGDPKTGAQRLNFAQSFNGLAAF</sequence>
<feature type="transmembrane region" description="Helical" evidence="6">
    <location>
        <begin position="40"/>
        <end position="61"/>
    </location>
</feature>
<feature type="transmembrane region" description="Helical" evidence="6">
    <location>
        <begin position="96"/>
        <end position="115"/>
    </location>
</feature>
<dbReference type="PANTHER" id="PTHR43702">
    <property type="entry name" value="L-FUCOSE-PROTON SYMPORTER"/>
    <property type="match status" value="1"/>
</dbReference>
<dbReference type="EMBL" id="QFOI01000322">
    <property type="protein sequence ID" value="PZP44323.1"/>
    <property type="molecule type" value="Genomic_DNA"/>
</dbReference>
<dbReference type="InterPro" id="IPR011701">
    <property type="entry name" value="MFS"/>
</dbReference>
<dbReference type="Proteomes" id="UP000249645">
    <property type="component" value="Unassembled WGS sequence"/>
</dbReference>
<dbReference type="SUPFAM" id="SSF103473">
    <property type="entry name" value="MFS general substrate transporter"/>
    <property type="match status" value="1"/>
</dbReference>
<dbReference type="InterPro" id="IPR020846">
    <property type="entry name" value="MFS_dom"/>
</dbReference>
<name>A0A2W5EPA6_9SPHI</name>
<proteinExistence type="predicted"/>
<dbReference type="InterPro" id="IPR050375">
    <property type="entry name" value="MFS_TsgA-like"/>
</dbReference>
<feature type="transmembrane region" description="Helical" evidence="6">
    <location>
        <begin position="73"/>
        <end position="90"/>
    </location>
</feature>
<keyword evidence="4 6" id="KW-1133">Transmembrane helix</keyword>
<evidence type="ECO:0000256" key="4">
    <source>
        <dbReference type="ARBA" id="ARBA00022989"/>
    </source>
</evidence>
<evidence type="ECO:0000256" key="6">
    <source>
        <dbReference type="SAM" id="Phobius"/>
    </source>
</evidence>
<feature type="domain" description="Major facilitator superfamily (MFS) profile" evidence="7">
    <location>
        <begin position="8"/>
        <end position="148"/>
    </location>
</feature>
<evidence type="ECO:0000256" key="2">
    <source>
        <dbReference type="ARBA" id="ARBA00022475"/>
    </source>
</evidence>
<feature type="non-terminal residue" evidence="8">
    <location>
        <position position="148"/>
    </location>
</feature>
<accession>A0A2W5EPA6</accession>
<reference evidence="8 9" key="1">
    <citation type="submission" date="2017-11" db="EMBL/GenBank/DDBJ databases">
        <title>Infants hospitalized years apart are colonized by the same room-sourced microbial strains.</title>
        <authorList>
            <person name="Brooks B."/>
            <person name="Olm M.R."/>
            <person name="Firek B.A."/>
            <person name="Baker R."/>
            <person name="Thomas B.C."/>
            <person name="Morowitz M.J."/>
            <person name="Banfield J.F."/>
        </authorList>
    </citation>
    <scope>NUCLEOTIDE SEQUENCE [LARGE SCALE GENOMIC DNA]</scope>
    <source>
        <strain evidence="8">S2_009_000_R2_76</strain>
    </source>
</reference>
<evidence type="ECO:0000313" key="9">
    <source>
        <dbReference type="Proteomes" id="UP000249645"/>
    </source>
</evidence>
<dbReference type="AlphaFoldDB" id="A0A2W5EPA6"/>
<dbReference type="Pfam" id="PF07690">
    <property type="entry name" value="MFS_1"/>
    <property type="match status" value="1"/>
</dbReference>
<keyword evidence="2" id="KW-1003">Cell membrane</keyword>
<comment type="subcellular location">
    <subcellularLocation>
        <location evidence="1">Cell inner membrane</location>
        <topology evidence="1">Multi-pass membrane protein</topology>
    </subcellularLocation>
</comment>
<dbReference type="GO" id="GO:0005886">
    <property type="term" value="C:plasma membrane"/>
    <property type="evidence" value="ECO:0007669"/>
    <property type="project" value="UniProtKB-SubCell"/>
</dbReference>
<keyword evidence="5 6" id="KW-0472">Membrane</keyword>
<evidence type="ECO:0000256" key="1">
    <source>
        <dbReference type="ARBA" id="ARBA00004429"/>
    </source>
</evidence>
<evidence type="ECO:0000256" key="5">
    <source>
        <dbReference type="ARBA" id="ARBA00023136"/>
    </source>
</evidence>
<dbReference type="GO" id="GO:0022857">
    <property type="term" value="F:transmembrane transporter activity"/>
    <property type="evidence" value="ECO:0007669"/>
    <property type="project" value="InterPro"/>
</dbReference>
<dbReference type="PANTHER" id="PTHR43702:SF3">
    <property type="entry name" value="PROTEIN TSGA"/>
    <property type="match status" value="1"/>
</dbReference>
<protein>
    <submittedName>
        <fullName evidence="8">Glucose/galactose MFS transporter</fullName>
    </submittedName>
</protein>
<organism evidence="8 9">
    <name type="scientific">Pseudopedobacter saltans</name>
    <dbReference type="NCBI Taxonomy" id="151895"/>
    <lineage>
        <taxon>Bacteria</taxon>
        <taxon>Pseudomonadati</taxon>
        <taxon>Bacteroidota</taxon>
        <taxon>Sphingobacteriia</taxon>
        <taxon>Sphingobacteriales</taxon>
        <taxon>Sphingobacteriaceae</taxon>
        <taxon>Pseudopedobacter</taxon>
    </lineage>
</organism>
<dbReference type="PROSITE" id="PS50850">
    <property type="entry name" value="MFS"/>
    <property type="match status" value="1"/>
</dbReference>
<evidence type="ECO:0000313" key="8">
    <source>
        <dbReference type="EMBL" id="PZP44323.1"/>
    </source>
</evidence>